<name>A0A7X9FP21_9DELT</name>
<evidence type="ECO:0000313" key="2">
    <source>
        <dbReference type="Proteomes" id="UP000524246"/>
    </source>
</evidence>
<comment type="caution">
    <text evidence="1">The sequence shown here is derived from an EMBL/GenBank/DDBJ whole genome shotgun (WGS) entry which is preliminary data.</text>
</comment>
<dbReference type="AlphaFoldDB" id="A0A7X9FP21"/>
<evidence type="ECO:0000313" key="1">
    <source>
        <dbReference type="EMBL" id="NMC61688.1"/>
    </source>
</evidence>
<protein>
    <recommendedName>
        <fullName evidence="3">Tetratricopeptide repeat protein</fullName>
    </recommendedName>
</protein>
<sequence length="144" mass="16316">MDKPAIRTPSNVLKRGYSDEEIDNIYELGRILLEAGQLKRAEILFNGITEIVPEYAPAWLGLSYIHIQQKAYDTAAWAARLALQHDPDFIEGMLYLIACLLILGDLNTAGTFLGEVGERIENGTVTQPDLIRFYRMQLARYENL</sequence>
<dbReference type="SUPFAM" id="SSF48452">
    <property type="entry name" value="TPR-like"/>
    <property type="match status" value="1"/>
</dbReference>
<dbReference type="Gene3D" id="1.25.40.10">
    <property type="entry name" value="Tetratricopeptide repeat domain"/>
    <property type="match status" value="1"/>
</dbReference>
<dbReference type="Proteomes" id="UP000524246">
    <property type="component" value="Unassembled WGS sequence"/>
</dbReference>
<reference evidence="1 2" key="1">
    <citation type="journal article" date="2020" name="Biotechnol. Biofuels">
        <title>New insights from the biogas microbiome by comprehensive genome-resolved metagenomics of nearly 1600 species originating from multiple anaerobic digesters.</title>
        <authorList>
            <person name="Campanaro S."/>
            <person name="Treu L."/>
            <person name="Rodriguez-R L.M."/>
            <person name="Kovalovszki A."/>
            <person name="Ziels R.M."/>
            <person name="Maus I."/>
            <person name="Zhu X."/>
            <person name="Kougias P.G."/>
            <person name="Basile A."/>
            <person name="Luo G."/>
            <person name="Schluter A."/>
            <person name="Konstantinidis K.T."/>
            <person name="Angelidaki I."/>
        </authorList>
    </citation>
    <scope>NUCLEOTIDE SEQUENCE [LARGE SCALE GENOMIC DNA]</scope>
    <source>
        <strain evidence="1">AS27yjCOA_65</strain>
    </source>
</reference>
<evidence type="ECO:0008006" key="3">
    <source>
        <dbReference type="Google" id="ProtNLM"/>
    </source>
</evidence>
<gene>
    <name evidence="1" type="ORF">GYA55_00825</name>
</gene>
<dbReference type="EMBL" id="JAAZON010000028">
    <property type="protein sequence ID" value="NMC61688.1"/>
    <property type="molecule type" value="Genomic_DNA"/>
</dbReference>
<dbReference type="InterPro" id="IPR011990">
    <property type="entry name" value="TPR-like_helical_dom_sf"/>
</dbReference>
<accession>A0A7X9FP21</accession>
<proteinExistence type="predicted"/>
<organism evidence="1 2">
    <name type="scientific">SAR324 cluster bacterium</name>
    <dbReference type="NCBI Taxonomy" id="2024889"/>
    <lineage>
        <taxon>Bacteria</taxon>
        <taxon>Deltaproteobacteria</taxon>
        <taxon>SAR324 cluster</taxon>
    </lineage>
</organism>